<dbReference type="InterPro" id="IPR027417">
    <property type="entry name" value="P-loop_NTPase"/>
</dbReference>
<reference evidence="4" key="1">
    <citation type="submission" date="2025-08" db="UniProtKB">
        <authorList>
            <consortium name="RefSeq"/>
        </authorList>
    </citation>
    <scope>IDENTIFICATION</scope>
    <source>
        <tissue evidence="4">Muscle</tissue>
    </source>
</reference>
<dbReference type="Pfam" id="PF07728">
    <property type="entry name" value="AAA_5"/>
    <property type="match status" value="3"/>
</dbReference>
<dbReference type="PANTHER" id="PTHR21610">
    <property type="entry name" value="VON WILLEBRAND FACTOR A DOMAIN-CONTAINING PROTEIN 8"/>
    <property type="match status" value="1"/>
</dbReference>
<dbReference type="PANTHER" id="PTHR21610:SF9">
    <property type="entry name" value="VON WILLEBRAND FACTOR A DOMAIN-CONTAINING PROTEIN 8"/>
    <property type="match status" value="1"/>
</dbReference>
<organism evidence="3 4">
    <name type="scientific">Limulus polyphemus</name>
    <name type="common">Atlantic horseshoe crab</name>
    <dbReference type="NCBI Taxonomy" id="6850"/>
    <lineage>
        <taxon>Eukaryota</taxon>
        <taxon>Metazoa</taxon>
        <taxon>Ecdysozoa</taxon>
        <taxon>Arthropoda</taxon>
        <taxon>Chelicerata</taxon>
        <taxon>Merostomata</taxon>
        <taxon>Xiphosura</taxon>
        <taxon>Limulidae</taxon>
        <taxon>Limulus</taxon>
    </lineage>
</organism>
<protein>
    <submittedName>
        <fullName evidence="4">von Willebrand factor A domain-containing protein 8-like isoform X2</fullName>
    </submittedName>
</protein>
<dbReference type="SUPFAM" id="SSF53300">
    <property type="entry name" value="vWA-like"/>
    <property type="match status" value="1"/>
</dbReference>
<gene>
    <name evidence="4" type="primary">LOC106465299</name>
</gene>
<dbReference type="PROSITE" id="PS50234">
    <property type="entry name" value="VWFA"/>
    <property type="match status" value="1"/>
</dbReference>
<dbReference type="InterPro" id="IPR039891">
    <property type="entry name" value="VWA8"/>
</dbReference>
<dbReference type="RefSeq" id="XP_022248874.1">
    <property type="nucleotide sequence ID" value="XM_022393166.1"/>
</dbReference>
<proteinExistence type="predicted"/>
<dbReference type="Gene3D" id="3.40.50.300">
    <property type="entry name" value="P-loop containing nucleotide triphosphate hydrolases"/>
    <property type="match status" value="3"/>
</dbReference>
<feature type="compositionally biased region" description="Gly residues" evidence="1">
    <location>
        <begin position="1466"/>
        <end position="1484"/>
    </location>
</feature>
<dbReference type="InterPro" id="IPR003593">
    <property type="entry name" value="AAA+_ATPase"/>
</dbReference>
<dbReference type="GeneID" id="106465299"/>
<dbReference type="Gene3D" id="3.40.50.410">
    <property type="entry name" value="von Willebrand factor, type A domain"/>
    <property type="match status" value="1"/>
</dbReference>
<feature type="region of interest" description="Disordered" evidence="1">
    <location>
        <begin position="1440"/>
        <end position="1485"/>
    </location>
</feature>
<dbReference type="InterPro" id="IPR011704">
    <property type="entry name" value="ATPase_dyneun-rel_AAA"/>
</dbReference>
<evidence type="ECO:0000313" key="4">
    <source>
        <dbReference type="RefSeq" id="XP_022248874.1"/>
    </source>
</evidence>
<dbReference type="InterPro" id="IPR036465">
    <property type="entry name" value="vWFA_dom_sf"/>
</dbReference>
<name>A0ABM1SZ18_LIMPO</name>
<dbReference type="SMART" id="SM00382">
    <property type="entry name" value="AAA"/>
    <property type="match status" value="2"/>
</dbReference>
<dbReference type="SMART" id="SM00327">
    <property type="entry name" value="VWA"/>
    <property type="match status" value="1"/>
</dbReference>
<evidence type="ECO:0000313" key="3">
    <source>
        <dbReference type="Proteomes" id="UP000694941"/>
    </source>
</evidence>
<accession>A0ABM1SZ18</accession>
<keyword evidence="3" id="KW-1185">Reference proteome</keyword>
<feature type="domain" description="VWFA" evidence="2">
    <location>
        <begin position="1612"/>
        <end position="1794"/>
    </location>
</feature>
<sequence>MSKLGLHLGKVTVRIGDSSHVVRPPKHPELVPVGYLPARLPRSVLEHLRWMLQKDALGQDIFLLGPPGPRRRVFALQYLELTKQEVEYVALSRDTTDTDLKQRREITSSSAHYIDQSAVKAAIEGRVLLLDGIEKAERNVLPVLNNLLENREMQLEDGRFLVHPVRYDKLLLEHSKDELSSWNLVRVADNFRVIALGLPVPPYRGNPLDPPLRSRFQVRNIEPMSFQEQFTLLKEQHDKIAVDKLSRILSVAHTLMTEESKTLGFPDFPVESLSDMAYILAKVPQVSMNKLISWLYPYQAFLNNKGCRSVEHVLKNLHVDSDSHLEFESVQHESNNQKYLAVLRDGNETIKFEVDGGKRTHLSTMKPFVSTSYHKSLLAEMLQCHLVRDLCIIGPKGSGKSALAGYFAKLLGYQMELMMVYQDMSARDLLQQRVTLENGDTSWRPSPLVMAALKGKLVVLDGLHRAHPSTLSTLHSLTQNREVQLYDGTRLLHHDRFDQLKKENGFSNENLADRNIFRIHPSFRILALAEPPKVGGSFEQWLNSESLTMFLFHQMRALTMAEEKEVIEILVGATSLHMHDILKFVENLRASEDPMVQSLALSLSTRQLLRIARRFRYFPQQSCREAIDKACMTRFLPPLAKNALERSLRDAGIEKSSEQLQKNATECYVKDGIVYIGNTSTPVHQAGSGKVKVPDILFFENDQHISILEAMLQDFTLGEHLLLVGNQGVGKNKIVDRFLQLLNRPREYLQLHRDTSVQTLTLQPSVKDGRIVYQDSPLVRAVQQGHILVVDEADKAPTHVTCILKALVESGEMLLSDGRRIVHPGDTENLNDSAVIQMHPEFRMIVLANRPGFPFLGNDFFGALGDIFSCHAIDNPTVQSEMTMLRQYGPNVPQNILEKLVAAFGELRQLADQNLLNYPYSTREIVNIVKHIESYPEDGVAQVIRNVFDFDSYATETKKLLFSVLHKHGIPVGARILDVNLGRKMQLPQPVYSYKWIPSFLKNPYVQKRPLNINNLAKCTRKNFMVEKHDPRGTVFTEQLMSWKLPLEDMSIITDVVVTNGVDGEKANKIHIMSACPSYLFSLSPSEEMASVLDLHSILPTTWGFDRLRFQLLPLSEQWRDWLVVHEGLTNTMLLVCPSSGKVSQIKTGAGLMEATVNFASSWSRGTQKQQTRIAFGGNGSTVVTYQSSGTKIDIMELDSKFTWTVELPFKVHSVHAINKNAFLLSSQEKNRYLLEYQVVDQWTLQKLVESSLSGYPGQIDGIIGGNQLFKPLSDNPESQHVLATSQDFAGVALGLLDQKDLIQIHTYPREIGEVNNTGDSRVWSLSSGEQLIRIRQPELVPLSVKEEGGEGLFLEVVDLAKKTVSFIPVFQVEGSAQRRKIFPYDILASAGSEDFVTVDQRGNVKMWELAPSKLEKSLYHWKKLVGTEEGRDLQITVEQESGKSVSAPKHGRIDPSGAPHVGGNTWAGGTGGRDTAGLGGKGGPYRLDAGHDVYQVPDWEKNNVPIEVKKAAREMAEKAFKERLNEIKMSNFDAQLYQQISGPIQRQVQSMRVILDSVQAKGKERQWIRHQTSGELDDSKLVESLTGERSIYKRRGEQEPELGSPLELPKRLRLVVDVSGSMYRFNGYDRRLDRQLESVLMMMEAFEGYQHKFQYDIVGHSGEDSNIPFVPVGKYPANDKERLDILKMLHAHSQFCMSGDNTLQATQDAINAIAKTAADEHFVVVLSDANLERYGIPPRAFANVMTSDPQVNVYAVFIGSLGDQAHRLSRQLPPGRAFLCMNTSELPQILQQIFMCSMLTN</sequence>
<dbReference type="InterPro" id="IPR002035">
    <property type="entry name" value="VWF_A"/>
</dbReference>
<dbReference type="Proteomes" id="UP000694941">
    <property type="component" value="Unplaced"/>
</dbReference>
<evidence type="ECO:0000259" key="2">
    <source>
        <dbReference type="PROSITE" id="PS50234"/>
    </source>
</evidence>
<evidence type="ECO:0000256" key="1">
    <source>
        <dbReference type="SAM" id="MobiDB-lite"/>
    </source>
</evidence>
<dbReference type="SUPFAM" id="SSF52540">
    <property type="entry name" value="P-loop containing nucleoside triphosphate hydrolases"/>
    <property type="match status" value="3"/>
</dbReference>